<dbReference type="Proteomes" id="UP000053236">
    <property type="component" value="Unassembled WGS sequence"/>
</dbReference>
<organism evidence="1">
    <name type="scientific">Phytophthora nicotianae</name>
    <name type="common">Potato buckeye rot agent</name>
    <name type="synonym">Phytophthora parasitica</name>
    <dbReference type="NCBI Taxonomy" id="4792"/>
    <lineage>
        <taxon>Eukaryota</taxon>
        <taxon>Sar</taxon>
        <taxon>Stramenopiles</taxon>
        <taxon>Oomycota</taxon>
        <taxon>Peronosporomycetes</taxon>
        <taxon>Peronosporales</taxon>
        <taxon>Peronosporaceae</taxon>
        <taxon>Phytophthora</taxon>
    </lineage>
</organism>
<evidence type="ECO:0000313" key="1">
    <source>
        <dbReference type="EMBL" id="ETK81970.1"/>
    </source>
</evidence>
<reference evidence="1" key="1">
    <citation type="submission" date="2013-11" db="EMBL/GenBank/DDBJ databases">
        <title>The Genome Sequence of Phytophthora parasitica CJ02B3.</title>
        <authorList>
            <consortium name="The Broad Institute Genomics Platform"/>
            <person name="Russ C."/>
            <person name="Tyler B."/>
            <person name="Panabieres F."/>
            <person name="Shan W."/>
            <person name="Tripathy S."/>
            <person name="Grunwald N."/>
            <person name="Machado M."/>
            <person name="Johnson C.S."/>
            <person name="Arredondo F."/>
            <person name="Hong C."/>
            <person name="Coffey M."/>
            <person name="Young S.K."/>
            <person name="Zeng Q."/>
            <person name="Gargeya S."/>
            <person name="Fitzgerald M."/>
            <person name="Abouelleil A."/>
            <person name="Alvarado L."/>
            <person name="Chapman S.B."/>
            <person name="Gainer-Dewar J."/>
            <person name="Goldberg J."/>
            <person name="Griggs A."/>
            <person name="Gujja S."/>
            <person name="Hansen M."/>
            <person name="Howarth C."/>
            <person name="Imamovic A."/>
            <person name="Ireland A."/>
            <person name="Larimer J."/>
            <person name="McCowan C."/>
            <person name="Murphy C."/>
            <person name="Pearson M."/>
            <person name="Poon T.W."/>
            <person name="Priest M."/>
            <person name="Roberts A."/>
            <person name="Saif S."/>
            <person name="Shea T."/>
            <person name="Sykes S."/>
            <person name="Wortman J."/>
            <person name="Nusbaum C."/>
            <person name="Birren B."/>
        </authorList>
    </citation>
    <scope>NUCLEOTIDE SEQUENCE [LARGE SCALE GENOMIC DNA]</scope>
    <source>
        <strain evidence="1">CJ02B3</strain>
    </source>
</reference>
<dbReference type="AlphaFoldDB" id="W2GI84"/>
<protein>
    <submittedName>
        <fullName evidence="1">Uncharacterized protein</fullName>
    </submittedName>
</protein>
<proteinExistence type="predicted"/>
<dbReference type="EMBL" id="KI687307">
    <property type="protein sequence ID" value="ETK81970.1"/>
    <property type="molecule type" value="Genomic_DNA"/>
</dbReference>
<sequence>MKEPSNRVYAVLYLGLERRVGKKCSAIPILIVNFKRALLALAAFIASRTR</sequence>
<gene>
    <name evidence="1" type="ORF">L915_12572</name>
</gene>
<name>W2GI84_PHYNI</name>
<accession>W2GI84</accession>